<protein>
    <recommendedName>
        <fullName evidence="4">OpgC domain-containing protein</fullName>
    </recommendedName>
</protein>
<feature type="transmembrane region" description="Helical" evidence="1">
    <location>
        <begin position="236"/>
        <end position="258"/>
    </location>
</feature>
<evidence type="ECO:0000256" key="1">
    <source>
        <dbReference type="SAM" id="Phobius"/>
    </source>
</evidence>
<evidence type="ECO:0000313" key="3">
    <source>
        <dbReference type="Proteomes" id="UP000534186"/>
    </source>
</evidence>
<dbReference type="InterPro" id="IPR014550">
    <property type="entry name" value="UCP028704_OpgC"/>
</dbReference>
<sequence>MTLSSPKTQRRPELDALRGLFLVWMTFTHMPTHFSDFVNQPVGFVSSAEGFVFLSAMLVGTVYLRDALEDVSGVIARLWRRTLKIYGYHVLMLAFAFTIAAALAAKTHRSAIYNLINFYLAHPKVAILGGVLLIYCPPLLDILPMYVIFMFLTPISLAVGVRYGWRWVLGGSAALWVWAQFGLRELVHAWIVRVTHLQIPLQETGAFNLFAWQGVWIAGLWLGAKSAQGEMPLKRVPGYMVAGCGMVCLFFLGVRHHWLGPVLTQESLGIGLDKWQIGPMRVVNLAAFLVVSYWMRRYLVKLISVEPFLTLGKASLQVFCAHVFFVFVGLTLLYEDTPQLHGARAYGVLSLTFAGLMLVAMREARLRREARAAAAAAKNAAARGESAVTESAS</sequence>
<feature type="transmembrane region" description="Helical" evidence="1">
    <location>
        <begin position="85"/>
        <end position="105"/>
    </location>
</feature>
<comment type="caution">
    <text evidence="2">The sequence shown here is derived from an EMBL/GenBank/DDBJ whole genome shotgun (WGS) entry which is preliminary data.</text>
</comment>
<organism evidence="2 3">
    <name type="scientific">Tunturiibacter lichenicola</name>
    <dbReference type="NCBI Taxonomy" id="2051959"/>
    <lineage>
        <taxon>Bacteria</taxon>
        <taxon>Pseudomonadati</taxon>
        <taxon>Acidobacteriota</taxon>
        <taxon>Terriglobia</taxon>
        <taxon>Terriglobales</taxon>
        <taxon>Acidobacteriaceae</taxon>
        <taxon>Tunturiibacter</taxon>
    </lineage>
</organism>
<feature type="transmembrane region" description="Helical" evidence="1">
    <location>
        <begin position="278"/>
        <end position="295"/>
    </location>
</feature>
<dbReference type="PIRSF" id="PIRSF028704">
    <property type="entry name" value="UPC028704"/>
    <property type="match status" value="1"/>
</dbReference>
<gene>
    <name evidence="2" type="ORF">HDF12_001384</name>
</gene>
<feature type="transmembrane region" description="Helical" evidence="1">
    <location>
        <begin position="42"/>
        <end position="64"/>
    </location>
</feature>
<dbReference type="PANTHER" id="PTHR38592:SF3">
    <property type="entry name" value="BLL4819 PROTEIN"/>
    <property type="match status" value="1"/>
</dbReference>
<keyword evidence="1" id="KW-0472">Membrane</keyword>
<feature type="transmembrane region" description="Helical" evidence="1">
    <location>
        <begin position="111"/>
        <end position="136"/>
    </location>
</feature>
<name>A0A7Y9NKH2_9BACT</name>
<accession>A0A7Y9NKH2</accession>
<feature type="transmembrane region" description="Helical" evidence="1">
    <location>
        <begin position="340"/>
        <end position="361"/>
    </location>
</feature>
<feature type="transmembrane region" description="Helical" evidence="1">
    <location>
        <begin position="316"/>
        <end position="334"/>
    </location>
</feature>
<evidence type="ECO:0000313" key="2">
    <source>
        <dbReference type="EMBL" id="NYF51019.1"/>
    </source>
</evidence>
<dbReference type="Pfam" id="PF10129">
    <property type="entry name" value="OpgC_C"/>
    <property type="match status" value="1"/>
</dbReference>
<dbReference type="AlphaFoldDB" id="A0A7Y9NKH2"/>
<reference evidence="2 3" key="1">
    <citation type="submission" date="2020-07" db="EMBL/GenBank/DDBJ databases">
        <title>Genomic Encyclopedia of Type Strains, Phase IV (KMG-V): Genome sequencing to study the core and pangenomes of soil and plant-associated prokaryotes.</title>
        <authorList>
            <person name="Whitman W."/>
        </authorList>
    </citation>
    <scope>NUCLEOTIDE SEQUENCE [LARGE SCALE GENOMIC DNA]</scope>
    <source>
        <strain evidence="2 3">M8UP30</strain>
    </source>
</reference>
<dbReference type="EMBL" id="JACCCV010000001">
    <property type="protein sequence ID" value="NYF51019.1"/>
    <property type="molecule type" value="Genomic_DNA"/>
</dbReference>
<proteinExistence type="predicted"/>
<feature type="transmembrane region" description="Helical" evidence="1">
    <location>
        <begin position="143"/>
        <end position="165"/>
    </location>
</feature>
<dbReference type="Proteomes" id="UP000534186">
    <property type="component" value="Unassembled WGS sequence"/>
</dbReference>
<keyword evidence="1" id="KW-0812">Transmembrane</keyword>
<keyword evidence="1" id="KW-1133">Transmembrane helix</keyword>
<dbReference type="PANTHER" id="PTHR38592">
    <property type="entry name" value="BLL4819 PROTEIN"/>
    <property type="match status" value="1"/>
</dbReference>
<evidence type="ECO:0008006" key="4">
    <source>
        <dbReference type="Google" id="ProtNLM"/>
    </source>
</evidence>
<feature type="transmembrane region" description="Helical" evidence="1">
    <location>
        <begin position="205"/>
        <end position="224"/>
    </location>
</feature>